<evidence type="ECO:0000313" key="3">
    <source>
        <dbReference type="Proteomes" id="UP000662914"/>
    </source>
</evidence>
<dbReference type="AlphaFoldDB" id="A0A809QZE0"/>
<name>A0A809QZE0_9PROT</name>
<dbReference type="InterPro" id="IPR007621">
    <property type="entry name" value="TPM_dom"/>
</dbReference>
<reference evidence="2" key="1">
    <citation type="journal article" name="DNA Res.">
        <title>The physiological potential of anammox bacteria as revealed by their core genome structure.</title>
        <authorList>
            <person name="Okubo T."/>
            <person name="Toyoda A."/>
            <person name="Fukuhara K."/>
            <person name="Uchiyama I."/>
            <person name="Harigaya Y."/>
            <person name="Kuroiwa M."/>
            <person name="Suzuki T."/>
            <person name="Murakami Y."/>
            <person name="Suwa Y."/>
            <person name="Takami H."/>
        </authorList>
    </citation>
    <scope>NUCLEOTIDE SEQUENCE</scope>
    <source>
        <strain evidence="2">317325-3</strain>
    </source>
</reference>
<proteinExistence type="predicted"/>
<dbReference type="EMBL" id="AP021857">
    <property type="protein sequence ID" value="BBO20759.1"/>
    <property type="molecule type" value="Genomic_DNA"/>
</dbReference>
<dbReference type="KEGG" id="ddz:DSYM_14580"/>
<feature type="domain" description="TPM" evidence="1">
    <location>
        <begin position="27"/>
        <end position="141"/>
    </location>
</feature>
<sequence>MNFKRIFRHLFLPHWSIGLAFPKRVLNSIARAVAESEKRHDAELRFAVEAGLTFAALRRGQTARQRAVEVFSQLRVWDTEHNSGVLIYVQLVDRKVEILADRGVSALVPQVEWDAICRRLEQSYRRREFEQGTLAAIEEITTRLARHFPPREANPNELPDRPVIL</sequence>
<dbReference type="Gene3D" id="3.10.310.50">
    <property type="match status" value="1"/>
</dbReference>
<evidence type="ECO:0000313" key="2">
    <source>
        <dbReference type="EMBL" id="BBO20759.1"/>
    </source>
</evidence>
<dbReference type="Pfam" id="PF04536">
    <property type="entry name" value="TPM_phosphatase"/>
    <property type="match status" value="1"/>
</dbReference>
<evidence type="ECO:0000259" key="1">
    <source>
        <dbReference type="Pfam" id="PF04536"/>
    </source>
</evidence>
<protein>
    <recommendedName>
        <fullName evidence="1">TPM domain-containing protein</fullName>
    </recommendedName>
</protein>
<gene>
    <name evidence="2" type="ORF">DSYM_14580</name>
</gene>
<dbReference type="Proteomes" id="UP000662914">
    <property type="component" value="Chromosome"/>
</dbReference>
<dbReference type="PANTHER" id="PTHR30373">
    <property type="entry name" value="UPF0603 PROTEIN YGCG"/>
    <property type="match status" value="1"/>
</dbReference>
<accession>A0A809QZE0</accession>
<dbReference type="PANTHER" id="PTHR30373:SF8">
    <property type="entry name" value="BLL7265 PROTEIN"/>
    <property type="match status" value="1"/>
</dbReference>
<organism evidence="2 3">
    <name type="scientific">Candidatus Desulfobacillus denitrificans</name>
    <dbReference type="NCBI Taxonomy" id="2608985"/>
    <lineage>
        <taxon>Bacteria</taxon>
        <taxon>Pseudomonadati</taxon>
        <taxon>Pseudomonadota</taxon>
        <taxon>Betaproteobacteria</taxon>
        <taxon>Candidatus Desulfobacillus</taxon>
    </lineage>
</organism>